<evidence type="ECO:0000256" key="3">
    <source>
        <dbReference type="ARBA" id="ARBA00033309"/>
    </source>
</evidence>
<keyword evidence="6" id="KW-1185">Reference proteome</keyword>
<dbReference type="Proteomes" id="UP001165120">
    <property type="component" value="Unassembled WGS sequence"/>
</dbReference>
<evidence type="ECO:0000313" key="5">
    <source>
        <dbReference type="EMBL" id="GME69022.1"/>
    </source>
</evidence>
<dbReference type="Gene3D" id="3.40.50.150">
    <property type="entry name" value="Vaccinia Virus protein VP39"/>
    <property type="match status" value="1"/>
</dbReference>
<feature type="compositionally biased region" description="Polar residues" evidence="4">
    <location>
        <begin position="408"/>
        <end position="418"/>
    </location>
</feature>
<dbReference type="GO" id="GO:0031515">
    <property type="term" value="C:tRNA (m1A) methyltransferase complex"/>
    <property type="evidence" value="ECO:0007669"/>
    <property type="project" value="InterPro"/>
</dbReference>
<dbReference type="InterPro" id="IPR029063">
    <property type="entry name" value="SAM-dependent_MTases_sf"/>
</dbReference>
<proteinExistence type="predicted"/>
<sequence>MLNATFRRSVRSYSTLFKEGDYVLVKPLKRTTSDRKWLSAPLTPGKKINTNTGSISHDDIIGTHSNDRIWETQGKKVAKYIISKPTTEEYINLIAREAQPIYPLDAAAIVSLADFHLDYPELNKETGELVDAPVQFLEAGTGHGSLSLAICKQLHAANCYAKDGDLAKRGAILHTIDCREKHSKTGEKTVKSFQKGIYKNDAEFHVSESPSHWLEEESAKWAELYSSKNQETIKALEDVQYKEAFLSGCFLDMAGFHKHLKTISKYLLLDAPVVIFCPSLTQIMEALYTVDADPDTKLHFVKTVQLLDGVGGGLKEWDTRKAFIRASGEVGWVCRPKVGIRVVGGGFVIIFKKAANNILLEPTDSRSTEANQAAKEETETEAITDTPKHLEPVETEFKTGDAKADTEISPTPEVQQAVESEPVTEEKSKDSNL</sequence>
<dbReference type="InterPro" id="IPR014816">
    <property type="entry name" value="tRNA_MeTrfase_Gcd14"/>
</dbReference>
<organism evidence="5 6">
    <name type="scientific">Candida boidinii</name>
    <name type="common">Yeast</name>
    <dbReference type="NCBI Taxonomy" id="5477"/>
    <lineage>
        <taxon>Eukaryota</taxon>
        <taxon>Fungi</taxon>
        <taxon>Dikarya</taxon>
        <taxon>Ascomycota</taxon>
        <taxon>Saccharomycotina</taxon>
        <taxon>Pichiomycetes</taxon>
        <taxon>Pichiales</taxon>
        <taxon>Pichiaceae</taxon>
        <taxon>Ogataea</taxon>
        <taxon>Ogataea/Candida clade</taxon>
    </lineage>
</organism>
<protein>
    <recommendedName>
        <fullName evidence="2">tRNA (adenine(58)-N(1))-methyltransferase catalytic subunit TRM61</fullName>
        <ecNumber evidence="1">2.1.1.220</ecNumber>
    </recommendedName>
    <alternativeName>
        <fullName evidence="3">tRNA(m1A58)-methyltransferase subunit TRM61</fullName>
    </alternativeName>
</protein>
<dbReference type="PROSITE" id="PS51620">
    <property type="entry name" value="SAM_TRM61"/>
    <property type="match status" value="1"/>
</dbReference>
<dbReference type="AlphaFoldDB" id="A0A9W6SX45"/>
<dbReference type="GO" id="GO:0005739">
    <property type="term" value="C:mitochondrion"/>
    <property type="evidence" value="ECO:0007669"/>
    <property type="project" value="TreeGrafter"/>
</dbReference>
<evidence type="ECO:0000313" key="6">
    <source>
        <dbReference type="Proteomes" id="UP001165120"/>
    </source>
</evidence>
<accession>A0A9W6SX45</accession>
<dbReference type="EMBL" id="BSXN01000554">
    <property type="protein sequence ID" value="GME69022.1"/>
    <property type="molecule type" value="Genomic_DNA"/>
</dbReference>
<feature type="region of interest" description="Disordered" evidence="4">
    <location>
        <begin position="365"/>
        <end position="433"/>
    </location>
</feature>
<comment type="caution">
    <text evidence="5">The sequence shown here is derived from an EMBL/GenBank/DDBJ whole genome shotgun (WGS) entry which is preliminary data.</text>
</comment>
<reference evidence="5" key="1">
    <citation type="submission" date="2023-04" db="EMBL/GenBank/DDBJ databases">
        <title>Candida boidinii NBRC 10035.</title>
        <authorList>
            <person name="Ichikawa N."/>
            <person name="Sato H."/>
            <person name="Tonouchi N."/>
        </authorList>
    </citation>
    <scope>NUCLEOTIDE SEQUENCE</scope>
    <source>
        <strain evidence="5">NBRC 10035</strain>
    </source>
</reference>
<dbReference type="SUPFAM" id="SSF53335">
    <property type="entry name" value="S-adenosyl-L-methionine-dependent methyltransferases"/>
    <property type="match status" value="1"/>
</dbReference>
<evidence type="ECO:0000256" key="4">
    <source>
        <dbReference type="SAM" id="MobiDB-lite"/>
    </source>
</evidence>
<dbReference type="GO" id="GO:0160107">
    <property type="term" value="F:tRNA (adenine(58)-N1)-methyltransferase activity"/>
    <property type="evidence" value="ECO:0007669"/>
    <property type="project" value="UniProtKB-EC"/>
</dbReference>
<dbReference type="PANTHER" id="PTHR12133:SF1">
    <property type="entry name" value="TRNA (ADENINE(58)-N(1))-METHYLTRANSFERASE, MITOCHONDRIAL"/>
    <property type="match status" value="1"/>
</dbReference>
<dbReference type="PANTHER" id="PTHR12133">
    <property type="entry name" value="TRNA (ADENINE(58)-N(1))-METHYLTRANSFERASE"/>
    <property type="match status" value="1"/>
</dbReference>
<feature type="compositionally biased region" description="Basic and acidic residues" evidence="4">
    <location>
        <begin position="424"/>
        <end position="433"/>
    </location>
</feature>
<dbReference type="GO" id="GO:0030488">
    <property type="term" value="P:tRNA methylation"/>
    <property type="evidence" value="ECO:0007669"/>
    <property type="project" value="InterPro"/>
</dbReference>
<name>A0A9W6SX45_CANBO</name>
<dbReference type="Gene3D" id="3.10.330.20">
    <property type="match status" value="1"/>
</dbReference>
<feature type="compositionally biased region" description="Basic and acidic residues" evidence="4">
    <location>
        <begin position="386"/>
        <end position="406"/>
    </location>
</feature>
<dbReference type="EC" id="2.1.1.220" evidence="1"/>
<gene>
    <name evidence="5" type="ORF">Cboi02_000202500</name>
</gene>
<evidence type="ECO:0000256" key="2">
    <source>
        <dbReference type="ARBA" id="ARBA00015963"/>
    </source>
</evidence>
<evidence type="ECO:0000256" key="1">
    <source>
        <dbReference type="ARBA" id="ARBA00012796"/>
    </source>
</evidence>